<gene>
    <name evidence="1" type="ORF">CEXT_72821</name>
</gene>
<proteinExistence type="predicted"/>
<keyword evidence="2" id="KW-1185">Reference proteome</keyword>
<dbReference type="AlphaFoldDB" id="A0AAV4TNB2"/>
<organism evidence="1 2">
    <name type="scientific">Caerostris extrusa</name>
    <name type="common">Bark spider</name>
    <name type="synonym">Caerostris bankana</name>
    <dbReference type="NCBI Taxonomy" id="172846"/>
    <lineage>
        <taxon>Eukaryota</taxon>
        <taxon>Metazoa</taxon>
        <taxon>Ecdysozoa</taxon>
        <taxon>Arthropoda</taxon>
        <taxon>Chelicerata</taxon>
        <taxon>Arachnida</taxon>
        <taxon>Araneae</taxon>
        <taxon>Araneomorphae</taxon>
        <taxon>Entelegynae</taxon>
        <taxon>Araneoidea</taxon>
        <taxon>Araneidae</taxon>
        <taxon>Caerostris</taxon>
    </lineage>
</organism>
<protein>
    <submittedName>
        <fullName evidence="1">Uncharacterized protein</fullName>
    </submittedName>
</protein>
<name>A0AAV4TNB2_CAEEX</name>
<comment type="caution">
    <text evidence="1">The sequence shown here is derived from an EMBL/GenBank/DDBJ whole genome shotgun (WGS) entry which is preliminary data.</text>
</comment>
<evidence type="ECO:0000313" key="1">
    <source>
        <dbReference type="EMBL" id="GIY47620.1"/>
    </source>
</evidence>
<sequence>MSAGRFYVVGDSLESHPFLHCSLSSVDGGRFIDQTSSLTFPPKSLQKVPQDGVAIKGRWESAQSCEWGSEGDDLNQKGFLGLVPHRLRINRSVTVAGKSAKSPGQKKREILP</sequence>
<accession>A0AAV4TNB2</accession>
<evidence type="ECO:0000313" key="2">
    <source>
        <dbReference type="Proteomes" id="UP001054945"/>
    </source>
</evidence>
<reference evidence="1 2" key="1">
    <citation type="submission" date="2021-06" db="EMBL/GenBank/DDBJ databases">
        <title>Caerostris extrusa draft genome.</title>
        <authorList>
            <person name="Kono N."/>
            <person name="Arakawa K."/>
        </authorList>
    </citation>
    <scope>NUCLEOTIDE SEQUENCE [LARGE SCALE GENOMIC DNA]</scope>
</reference>
<dbReference type="Proteomes" id="UP001054945">
    <property type="component" value="Unassembled WGS sequence"/>
</dbReference>
<dbReference type="EMBL" id="BPLR01011602">
    <property type="protein sequence ID" value="GIY47620.1"/>
    <property type="molecule type" value="Genomic_DNA"/>
</dbReference>